<proteinExistence type="inferred from homology"/>
<sequence length="479" mass="54068">MNTVHVHEQHYKPEMNSLILEFQLHFANSMYPQAYAVHQHQAQVMMPVLTRDHLALRLRQNLMEKYPMDTCSNGGTNIDDSLTNLNWLLNLNIGKVNTQTPSSNPRSIFRDYNDNKVNPNSVLNVSSGPPPTKMFERRLLSPNTHLMTSTSFVGDSIDYKTNTKVKPPYSYAKLICLAIKETENSKITLSAIYKWITDNFMYYRSADPSWQNSIRHNLSLNKCFQKVPRRRDEPGKGGFWRINPEYRDLIENGAFKKCRNSQEGQTTNTTRCTTTDAQFSLERVKQEPNDNGDDVVGCSQPTKIRKLDDGNSVLQFGANEEEEHLRDDFNWAAILNQDIEIGGIKIKTEDLIDTNDDAAIPIMAMSPPSSDSNSVSELGLDNLLGDTDFSNSGSSLDYKATDCLSLAVFGTGINSPDWWADSFNVGERGLLPNIDTIKTKNGLYTQAHESDISCRPCSDRVEVNLDTLFEDCYSHIYGS</sequence>
<keyword evidence="5" id="KW-0804">Transcription</keyword>
<protein>
    <submittedName>
        <fullName evidence="9">FXJ1B-like protein</fullName>
    </submittedName>
</protein>
<comment type="similarity">
    <text evidence="7">Belongs to the FOXJ1 family.</text>
</comment>
<dbReference type="Proteomes" id="UP001164746">
    <property type="component" value="Chromosome 2"/>
</dbReference>
<evidence type="ECO:0000256" key="5">
    <source>
        <dbReference type="ARBA" id="ARBA00023163"/>
    </source>
</evidence>
<evidence type="ECO:0000256" key="7">
    <source>
        <dbReference type="ARBA" id="ARBA00034770"/>
    </source>
</evidence>
<name>A0ABY7DDD1_MYAAR</name>
<evidence type="ECO:0000256" key="2">
    <source>
        <dbReference type="ARBA" id="ARBA00023015"/>
    </source>
</evidence>
<dbReference type="PANTHER" id="PTHR46805">
    <property type="entry name" value="FORKHEAD BOX PROTEIN J1"/>
    <property type="match status" value="1"/>
</dbReference>
<evidence type="ECO:0000259" key="8">
    <source>
        <dbReference type="SMART" id="SM00339"/>
    </source>
</evidence>
<evidence type="ECO:0000256" key="1">
    <source>
        <dbReference type="ARBA" id="ARBA00022794"/>
    </source>
</evidence>
<dbReference type="InterPro" id="IPR030456">
    <property type="entry name" value="TF_fork_head_CS_2"/>
</dbReference>
<evidence type="ECO:0000256" key="3">
    <source>
        <dbReference type="ARBA" id="ARBA00023125"/>
    </source>
</evidence>
<dbReference type="SMART" id="SM00339">
    <property type="entry name" value="FH"/>
    <property type="match status" value="1"/>
</dbReference>
<keyword evidence="1" id="KW-0970">Cilium biogenesis/degradation</keyword>
<accession>A0ABY7DDD1</accession>
<dbReference type="PRINTS" id="PR00053">
    <property type="entry name" value="FORKHEAD"/>
</dbReference>
<dbReference type="InterPro" id="IPR047513">
    <property type="entry name" value="FOXJ1"/>
</dbReference>
<dbReference type="InterPro" id="IPR036388">
    <property type="entry name" value="WH-like_DNA-bd_sf"/>
</dbReference>
<keyword evidence="2" id="KW-0805">Transcription regulation</keyword>
<organism evidence="9 10">
    <name type="scientific">Mya arenaria</name>
    <name type="common">Soft-shell clam</name>
    <dbReference type="NCBI Taxonomy" id="6604"/>
    <lineage>
        <taxon>Eukaryota</taxon>
        <taxon>Metazoa</taxon>
        <taxon>Spiralia</taxon>
        <taxon>Lophotrochozoa</taxon>
        <taxon>Mollusca</taxon>
        <taxon>Bivalvia</taxon>
        <taxon>Autobranchia</taxon>
        <taxon>Heteroconchia</taxon>
        <taxon>Euheterodonta</taxon>
        <taxon>Imparidentia</taxon>
        <taxon>Neoheterodontei</taxon>
        <taxon>Myida</taxon>
        <taxon>Myoidea</taxon>
        <taxon>Myidae</taxon>
        <taxon>Mya</taxon>
    </lineage>
</organism>
<dbReference type="CDD" id="cd20023">
    <property type="entry name" value="FH_FOXJ1"/>
    <property type="match status" value="1"/>
</dbReference>
<evidence type="ECO:0000313" key="9">
    <source>
        <dbReference type="EMBL" id="WAQ95654.1"/>
    </source>
</evidence>
<dbReference type="Pfam" id="PF00250">
    <property type="entry name" value="Forkhead"/>
    <property type="match status" value="1"/>
</dbReference>
<dbReference type="InterPro" id="IPR001766">
    <property type="entry name" value="Fork_head_dom"/>
</dbReference>
<reference evidence="9" key="1">
    <citation type="submission" date="2022-11" db="EMBL/GenBank/DDBJ databases">
        <title>Centuries of genome instability and evolution in soft-shell clam transmissible cancer (bioRxiv).</title>
        <authorList>
            <person name="Hart S.F.M."/>
            <person name="Yonemitsu M.A."/>
            <person name="Giersch R.M."/>
            <person name="Beal B.F."/>
            <person name="Arriagada G."/>
            <person name="Davis B.W."/>
            <person name="Ostrander E.A."/>
            <person name="Goff S.P."/>
            <person name="Metzger M.J."/>
        </authorList>
    </citation>
    <scope>NUCLEOTIDE SEQUENCE</scope>
    <source>
        <strain evidence="9">MELC-2E11</strain>
        <tissue evidence="9">Siphon/mantle</tissue>
    </source>
</reference>
<evidence type="ECO:0000313" key="10">
    <source>
        <dbReference type="Proteomes" id="UP001164746"/>
    </source>
</evidence>
<evidence type="ECO:0000256" key="6">
    <source>
        <dbReference type="ARBA" id="ARBA00023242"/>
    </source>
</evidence>
<keyword evidence="10" id="KW-1185">Reference proteome</keyword>
<dbReference type="Gene3D" id="1.10.10.10">
    <property type="entry name" value="Winged helix-like DNA-binding domain superfamily/Winged helix DNA-binding domain"/>
    <property type="match status" value="1"/>
</dbReference>
<dbReference type="InterPro" id="IPR036390">
    <property type="entry name" value="WH_DNA-bd_sf"/>
</dbReference>
<dbReference type="InterPro" id="IPR047512">
    <property type="entry name" value="FH_FOXJ1"/>
</dbReference>
<keyword evidence="3" id="KW-0238">DNA-binding</keyword>
<dbReference type="InterPro" id="IPR018122">
    <property type="entry name" value="TF_fork_head_CS_1"/>
</dbReference>
<keyword evidence="4" id="KW-0010">Activator</keyword>
<dbReference type="EMBL" id="CP111013">
    <property type="protein sequence ID" value="WAQ95654.1"/>
    <property type="molecule type" value="Genomic_DNA"/>
</dbReference>
<evidence type="ECO:0000256" key="4">
    <source>
        <dbReference type="ARBA" id="ARBA00023159"/>
    </source>
</evidence>
<dbReference type="PANTHER" id="PTHR46805:SF3">
    <property type="entry name" value="FORKHEAD BOX PROTEIN J1-B"/>
    <property type="match status" value="1"/>
</dbReference>
<dbReference type="PROSITE" id="PS00658">
    <property type="entry name" value="FORK_HEAD_2"/>
    <property type="match status" value="1"/>
</dbReference>
<dbReference type="SUPFAM" id="SSF46785">
    <property type="entry name" value="Winged helix' DNA-binding domain"/>
    <property type="match status" value="1"/>
</dbReference>
<dbReference type="PROSITE" id="PS00657">
    <property type="entry name" value="FORK_HEAD_1"/>
    <property type="match status" value="1"/>
</dbReference>
<gene>
    <name evidence="9" type="ORF">MAR_028344</name>
</gene>
<keyword evidence="6" id="KW-0539">Nucleus</keyword>
<feature type="domain" description="Fork-head" evidence="8">
    <location>
        <begin position="164"/>
        <end position="254"/>
    </location>
</feature>